<organism evidence="1 2">
    <name type="scientific">Kribbella aluminosa</name>
    <dbReference type="NCBI Taxonomy" id="416017"/>
    <lineage>
        <taxon>Bacteria</taxon>
        <taxon>Bacillati</taxon>
        <taxon>Actinomycetota</taxon>
        <taxon>Actinomycetes</taxon>
        <taxon>Propionibacteriales</taxon>
        <taxon>Kribbellaceae</taxon>
        <taxon>Kribbella</taxon>
    </lineage>
</organism>
<dbReference type="Proteomes" id="UP000755585">
    <property type="component" value="Unassembled WGS sequence"/>
</dbReference>
<gene>
    <name evidence="1" type="ORF">JOF29_008584</name>
</gene>
<reference evidence="1 2" key="1">
    <citation type="submission" date="2021-03" db="EMBL/GenBank/DDBJ databases">
        <title>Sequencing the genomes of 1000 actinobacteria strains.</title>
        <authorList>
            <person name="Klenk H.-P."/>
        </authorList>
    </citation>
    <scope>NUCLEOTIDE SEQUENCE [LARGE SCALE GENOMIC DNA]</scope>
    <source>
        <strain evidence="1 2">DSM 18824</strain>
    </source>
</reference>
<keyword evidence="1" id="KW-0689">Ribosomal protein</keyword>
<evidence type="ECO:0000313" key="2">
    <source>
        <dbReference type="Proteomes" id="UP000755585"/>
    </source>
</evidence>
<proteinExistence type="predicted"/>
<comment type="caution">
    <text evidence="1">The sequence shown here is derived from an EMBL/GenBank/DDBJ whole genome shotgun (WGS) entry which is preliminary data.</text>
</comment>
<dbReference type="EMBL" id="JAGINT010000002">
    <property type="protein sequence ID" value="MBP2357474.1"/>
    <property type="molecule type" value="Genomic_DNA"/>
</dbReference>
<keyword evidence="1" id="KW-0687">Ribonucleoprotein</keyword>
<dbReference type="Pfam" id="PF20120">
    <property type="entry name" value="DUF6510"/>
    <property type="match status" value="1"/>
</dbReference>
<name>A0ABS4V145_9ACTN</name>
<dbReference type="GO" id="GO:0005840">
    <property type="term" value="C:ribosome"/>
    <property type="evidence" value="ECO:0007669"/>
    <property type="project" value="UniProtKB-KW"/>
</dbReference>
<dbReference type="InterPro" id="IPR045423">
    <property type="entry name" value="DUF6510"/>
</dbReference>
<evidence type="ECO:0000313" key="1">
    <source>
        <dbReference type="EMBL" id="MBP2357474.1"/>
    </source>
</evidence>
<keyword evidence="2" id="KW-1185">Reference proteome</keyword>
<accession>A0ABS4V145</accession>
<sequence length="92" mass="9621">MSTNNFQDNYLDGNAAAGALSELFAVDLTAAIAQCDGCGQTNVFAESRVYVNAPGTVARCPGCDAVLLRVVSTPTGTYLDLRGLTYLRVPSS</sequence>
<dbReference type="RefSeq" id="WP_209699829.1">
    <property type="nucleotide sequence ID" value="NZ_BAAAVU010000018.1"/>
</dbReference>
<protein>
    <submittedName>
        <fullName evidence="1">Ribosomal protein S27E</fullName>
    </submittedName>
</protein>